<sequence length="365" mass="40379">MNKTIPLTGYEMFSLQVLYVGASAGFLYPSLLINSTTGPLWAPIVVWALLAFSSCFLYGRMLLKLRGKELVPIIISSLGKPAAIMLLLPILLFVIAAITVMLRSFTELVTMTLLPTTPLLFLNGMIFASSALAAAGLMPIIRAAKVIFLLGAGTIISLLIIGTSGSHWELGGPWFQMSADFFTDGDFYGGSFVWMGFTYIAMIAPFTIKQAKLYQKGNMIALVLSVLMVGCFIYIPVMTFGREMSSQLTFPFVSKMDSIYQYWIVLENLTAIFMSATMLCLLLVIALKLKALMSIMTGIWPKVSINWGLAVVTVIIYIAAELIPEWRDLEKWVFNSYFLRFYAMFVFPGITLAGLHFKQRKAGGA</sequence>
<dbReference type="GO" id="GO:0016020">
    <property type="term" value="C:membrane"/>
    <property type="evidence" value="ECO:0007669"/>
    <property type="project" value="UniProtKB-SubCell"/>
</dbReference>
<comment type="subcellular location">
    <subcellularLocation>
        <location evidence="1">Membrane</location>
        <topology evidence="1">Multi-pass membrane protein</topology>
    </subcellularLocation>
</comment>
<dbReference type="InterPro" id="IPR004761">
    <property type="entry name" value="Spore_GerAB"/>
</dbReference>
<keyword evidence="5 8" id="KW-0812">Transmembrane</keyword>
<evidence type="ECO:0000256" key="6">
    <source>
        <dbReference type="ARBA" id="ARBA00022989"/>
    </source>
</evidence>
<organism evidence="9 10">
    <name type="scientific">Paenibacillus herberti</name>
    <dbReference type="NCBI Taxonomy" id="1619309"/>
    <lineage>
        <taxon>Bacteria</taxon>
        <taxon>Bacillati</taxon>
        <taxon>Bacillota</taxon>
        <taxon>Bacilli</taxon>
        <taxon>Bacillales</taxon>
        <taxon>Paenibacillaceae</taxon>
        <taxon>Paenibacillus</taxon>
    </lineage>
</organism>
<reference evidence="9 10" key="1">
    <citation type="submission" date="2017-07" db="EMBL/GenBank/DDBJ databases">
        <title>Paenibacillus herberti R33 genome sequencing and assembly.</title>
        <authorList>
            <person name="Su W."/>
        </authorList>
    </citation>
    <scope>NUCLEOTIDE SEQUENCE [LARGE SCALE GENOMIC DNA]</scope>
    <source>
        <strain evidence="9 10">R33</strain>
    </source>
</reference>
<protein>
    <submittedName>
        <fullName evidence="9">Uncharacterized protein</fullName>
    </submittedName>
</protein>
<gene>
    <name evidence="9" type="ORF">CGZ75_21905</name>
</gene>
<dbReference type="OrthoDB" id="2531004at2"/>
<evidence type="ECO:0000256" key="1">
    <source>
        <dbReference type="ARBA" id="ARBA00004141"/>
    </source>
</evidence>
<feature type="transmembrane region" description="Helical" evidence="8">
    <location>
        <begin position="299"/>
        <end position="319"/>
    </location>
</feature>
<feature type="transmembrane region" description="Helical" evidence="8">
    <location>
        <begin position="260"/>
        <end position="287"/>
    </location>
</feature>
<proteinExistence type="inferred from homology"/>
<feature type="transmembrane region" description="Helical" evidence="8">
    <location>
        <begin position="147"/>
        <end position="168"/>
    </location>
</feature>
<evidence type="ECO:0000256" key="4">
    <source>
        <dbReference type="ARBA" id="ARBA00022544"/>
    </source>
</evidence>
<dbReference type="RefSeq" id="WP_089526380.1">
    <property type="nucleotide sequence ID" value="NZ_NMUQ01000003.1"/>
</dbReference>
<evidence type="ECO:0000256" key="7">
    <source>
        <dbReference type="ARBA" id="ARBA00023136"/>
    </source>
</evidence>
<evidence type="ECO:0000256" key="8">
    <source>
        <dbReference type="SAM" id="Phobius"/>
    </source>
</evidence>
<feature type="transmembrane region" description="Helical" evidence="8">
    <location>
        <begin position="188"/>
        <end position="208"/>
    </location>
</feature>
<keyword evidence="7 8" id="KW-0472">Membrane</keyword>
<evidence type="ECO:0000256" key="5">
    <source>
        <dbReference type="ARBA" id="ARBA00022692"/>
    </source>
</evidence>
<feature type="transmembrane region" description="Helical" evidence="8">
    <location>
        <begin position="84"/>
        <end position="106"/>
    </location>
</feature>
<comment type="caution">
    <text evidence="9">The sequence shown here is derived from an EMBL/GenBank/DDBJ whole genome shotgun (WGS) entry which is preliminary data.</text>
</comment>
<dbReference type="EMBL" id="NMUQ01000003">
    <property type="protein sequence ID" value="OXM13677.1"/>
    <property type="molecule type" value="Genomic_DNA"/>
</dbReference>
<feature type="transmembrane region" description="Helical" evidence="8">
    <location>
        <begin position="118"/>
        <end position="140"/>
    </location>
</feature>
<feature type="transmembrane region" description="Helical" evidence="8">
    <location>
        <begin position="12"/>
        <end position="28"/>
    </location>
</feature>
<dbReference type="PANTHER" id="PTHR34975">
    <property type="entry name" value="SPORE GERMINATION PROTEIN A2"/>
    <property type="match status" value="1"/>
</dbReference>
<feature type="transmembrane region" description="Helical" evidence="8">
    <location>
        <begin position="220"/>
        <end position="240"/>
    </location>
</feature>
<keyword evidence="6 8" id="KW-1133">Transmembrane helix</keyword>
<accession>A0A229NUU0</accession>
<comment type="similarity">
    <text evidence="2">Belongs to the amino acid-polyamine-organocation (APC) superfamily. Spore germination protein (SGP) (TC 2.A.3.9) family.</text>
</comment>
<keyword evidence="3" id="KW-0813">Transport</keyword>
<keyword evidence="10" id="KW-1185">Reference proteome</keyword>
<evidence type="ECO:0000313" key="9">
    <source>
        <dbReference type="EMBL" id="OXM13677.1"/>
    </source>
</evidence>
<keyword evidence="4" id="KW-0309">Germination</keyword>
<evidence type="ECO:0000256" key="2">
    <source>
        <dbReference type="ARBA" id="ARBA00007998"/>
    </source>
</evidence>
<feature type="transmembrane region" description="Helical" evidence="8">
    <location>
        <begin position="339"/>
        <end position="357"/>
    </location>
</feature>
<dbReference type="AlphaFoldDB" id="A0A229NUU0"/>
<dbReference type="Proteomes" id="UP000215145">
    <property type="component" value="Unassembled WGS sequence"/>
</dbReference>
<dbReference type="PANTHER" id="PTHR34975:SF2">
    <property type="entry name" value="SPORE GERMINATION PROTEIN A2"/>
    <property type="match status" value="1"/>
</dbReference>
<dbReference type="Pfam" id="PF03845">
    <property type="entry name" value="Spore_permease"/>
    <property type="match status" value="1"/>
</dbReference>
<evidence type="ECO:0000313" key="10">
    <source>
        <dbReference type="Proteomes" id="UP000215145"/>
    </source>
</evidence>
<feature type="transmembrane region" description="Helical" evidence="8">
    <location>
        <begin position="40"/>
        <end position="63"/>
    </location>
</feature>
<evidence type="ECO:0000256" key="3">
    <source>
        <dbReference type="ARBA" id="ARBA00022448"/>
    </source>
</evidence>
<name>A0A229NUU0_9BACL</name>
<dbReference type="GO" id="GO:0009847">
    <property type="term" value="P:spore germination"/>
    <property type="evidence" value="ECO:0007669"/>
    <property type="project" value="InterPro"/>
</dbReference>